<feature type="transmembrane region" description="Helical" evidence="7">
    <location>
        <begin position="44"/>
        <end position="63"/>
    </location>
</feature>
<feature type="transmembrane region" description="Helical" evidence="7">
    <location>
        <begin position="75"/>
        <end position="94"/>
    </location>
</feature>
<keyword evidence="3" id="KW-1003">Cell membrane</keyword>
<feature type="transmembrane region" description="Helical" evidence="7">
    <location>
        <begin position="225"/>
        <end position="242"/>
    </location>
</feature>
<comment type="caution">
    <text evidence="9">The sequence shown here is derived from an EMBL/GenBank/DDBJ whole genome shotgun (WGS) entry which is preliminary data.</text>
</comment>
<dbReference type="Gene3D" id="1.20.1720.10">
    <property type="entry name" value="Multidrug resistance protein D"/>
    <property type="match status" value="1"/>
</dbReference>
<dbReference type="Gene3D" id="1.20.1250.20">
    <property type="entry name" value="MFS general substrate transporter like domains"/>
    <property type="match status" value="1"/>
</dbReference>
<keyword evidence="4 7" id="KW-0812">Transmembrane</keyword>
<evidence type="ECO:0000256" key="2">
    <source>
        <dbReference type="ARBA" id="ARBA00022448"/>
    </source>
</evidence>
<dbReference type="PANTHER" id="PTHR42718">
    <property type="entry name" value="MAJOR FACILITATOR SUPERFAMILY MULTIDRUG TRANSPORTER MFSC"/>
    <property type="match status" value="1"/>
</dbReference>
<evidence type="ECO:0000256" key="7">
    <source>
        <dbReference type="SAM" id="Phobius"/>
    </source>
</evidence>
<dbReference type="CDD" id="cd17321">
    <property type="entry name" value="MFS_MMR_MDR_like"/>
    <property type="match status" value="1"/>
</dbReference>
<feature type="transmembrane region" description="Helical" evidence="7">
    <location>
        <begin position="297"/>
        <end position="318"/>
    </location>
</feature>
<proteinExistence type="predicted"/>
<protein>
    <submittedName>
        <fullName evidence="9">MFS transporter</fullName>
    </submittedName>
</protein>
<gene>
    <name evidence="9" type="ORF">H6A01_09425</name>
</gene>
<sequence>MHLSKENTVLLTVMVASFLTPFTGSALNMSLPDIGKEFSAGTSAMSWIVEIFLITCTIFVLPMGRLSNIVGKRRIFLGGTALFTFSSVVIHLVQSVEMLLLVRALQGIASAMLFATNMAIIALAYPKEKRGKAMGLAVSVIYIGLAVGPVVGGFLNYYFGWRSIFYFITINGAAAMALTLKVMKEEWISEPNGRMDYSSSVLYGITLVLLMYGWSEIVTDPMAKYMLMAGLVLAVIFVRYQATKKDPLLPVRIFLENRTFSFSNLAAMMNYSATFAIAFLLSLYLQMIMGYDSNHAGMILLIQSIIMAVLSPVAGSLSDRYGSKVLASAGMAVIGAGLLVMIYATHVEALTMIIAALVIVGVGFAMFSAPNNNAIMSAVPKQYFGLASSVIGTVRLTGQVLSMAIVASILSRPVAGLVDSTAVLLYNIQHAFMVFAVICFLGIIPSWIRE</sequence>
<feature type="transmembrane region" description="Helical" evidence="7">
    <location>
        <begin position="164"/>
        <end position="183"/>
    </location>
</feature>
<keyword evidence="10" id="KW-1185">Reference proteome</keyword>
<feature type="transmembrane region" description="Helical" evidence="7">
    <location>
        <begin position="100"/>
        <end position="124"/>
    </location>
</feature>
<evidence type="ECO:0000256" key="3">
    <source>
        <dbReference type="ARBA" id="ARBA00022475"/>
    </source>
</evidence>
<keyword evidence="6 7" id="KW-0472">Membrane</keyword>
<dbReference type="Proteomes" id="UP000707138">
    <property type="component" value="Unassembled WGS sequence"/>
</dbReference>
<evidence type="ECO:0000259" key="8">
    <source>
        <dbReference type="PROSITE" id="PS50850"/>
    </source>
</evidence>
<evidence type="ECO:0000256" key="6">
    <source>
        <dbReference type="ARBA" id="ARBA00023136"/>
    </source>
</evidence>
<dbReference type="PRINTS" id="PR01036">
    <property type="entry name" value="TCRTETB"/>
</dbReference>
<evidence type="ECO:0000256" key="5">
    <source>
        <dbReference type="ARBA" id="ARBA00022989"/>
    </source>
</evidence>
<feature type="transmembrane region" description="Helical" evidence="7">
    <location>
        <begin position="195"/>
        <end position="213"/>
    </location>
</feature>
<dbReference type="InterPro" id="IPR036259">
    <property type="entry name" value="MFS_trans_sf"/>
</dbReference>
<accession>A0ABS2GI84</accession>
<evidence type="ECO:0000256" key="4">
    <source>
        <dbReference type="ARBA" id="ARBA00022692"/>
    </source>
</evidence>
<reference evidence="9 10" key="1">
    <citation type="journal article" date="2021" name="Sci. Rep.">
        <title>The distribution of antibiotic resistance genes in chicken gut microbiota commensals.</title>
        <authorList>
            <person name="Juricova H."/>
            <person name="Matiasovicova J."/>
            <person name="Kubasova T."/>
            <person name="Cejkova D."/>
            <person name="Rychlik I."/>
        </authorList>
    </citation>
    <scope>NUCLEOTIDE SEQUENCE [LARGE SCALE GENOMIC DNA]</scope>
    <source>
        <strain evidence="9 10">An537</strain>
    </source>
</reference>
<dbReference type="InterPro" id="IPR020846">
    <property type="entry name" value="MFS_dom"/>
</dbReference>
<dbReference type="SUPFAM" id="SSF103473">
    <property type="entry name" value="MFS general substrate transporter"/>
    <property type="match status" value="1"/>
</dbReference>
<keyword evidence="2" id="KW-0813">Transport</keyword>
<dbReference type="PANTHER" id="PTHR42718:SF46">
    <property type="entry name" value="BLR6921 PROTEIN"/>
    <property type="match status" value="1"/>
</dbReference>
<evidence type="ECO:0000256" key="1">
    <source>
        <dbReference type="ARBA" id="ARBA00004651"/>
    </source>
</evidence>
<dbReference type="EMBL" id="JACJLA010000023">
    <property type="protein sequence ID" value="MBM6913535.1"/>
    <property type="molecule type" value="Genomic_DNA"/>
</dbReference>
<dbReference type="Pfam" id="PF07690">
    <property type="entry name" value="MFS_1"/>
    <property type="match status" value="1"/>
</dbReference>
<name>A0ABS2GI84_9FIRM</name>
<keyword evidence="5 7" id="KW-1133">Transmembrane helix</keyword>
<dbReference type="RefSeq" id="WP_205088406.1">
    <property type="nucleotide sequence ID" value="NZ_JACJLA010000023.1"/>
</dbReference>
<feature type="domain" description="Major facilitator superfamily (MFS) profile" evidence="8">
    <location>
        <begin position="9"/>
        <end position="450"/>
    </location>
</feature>
<dbReference type="InterPro" id="IPR011701">
    <property type="entry name" value="MFS"/>
</dbReference>
<feature type="transmembrane region" description="Helical" evidence="7">
    <location>
        <begin position="262"/>
        <end position="285"/>
    </location>
</feature>
<feature type="transmembrane region" description="Helical" evidence="7">
    <location>
        <begin position="383"/>
        <end position="410"/>
    </location>
</feature>
<evidence type="ECO:0000313" key="9">
    <source>
        <dbReference type="EMBL" id="MBM6913535.1"/>
    </source>
</evidence>
<evidence type="ECO:0000313" key="10">
    <source>
        <dbReference type="Proteomes" id="UP000707138"/>
    </source>
</evidence>
<feature type="transmembrane region" description="Helical" evidence="7">
    <location>
        <begin position="350"/>
        <end position="371"/>
    </location>
</feature>
<comment type="subcellular location">
    <subcellularLocation>
        <location evidence="1">Cell membrane</location>
        <topology evidence="1">Multi-pass membrane protein</topology>
    </subcellularLocation>
</comment>
<organism evidence="9 10">
    <name type="scientific">Veillonella magna</name>
    <dbReference type="NCBI Taxonomy" id="464322"/>
    <lineage>
        <taxon>Bacteria</taxon>
        <taxon>Bacillati</taxon>
        <taxon>Bacillota</taxon>
        <taxon>Negativicutes</taxon>
        <taxon>Veillonellales</taxon>
        <taxon>Veillonellaceae</taxon>
        <taxon>Veillonella</taxon>
    </lineage>
</organism>
<feature type="transmembrane region" description="Helical" evidence="7">
    <location>
        <begin position="136"/>
        <end position="158"/>
    </location>
</feature>
<dbReference type="PROSITE" id="PS50850">
    <property type="entry name" value="MFS"/>
    <property type="match status" value="1"/>
</dbReference>
<feature type="transmembrane region" description="Helical" evidence="7">
    <location>
        <begin position="325"/>
        <end position="344"/>
    </location>
</feature>
<feature type="transmembrane region" description="Helical" evidence="7">
    <location>
        <begin position="430"/>
        <end position="448"/>
    </location>
</feature>